<dbReference type="InterPro" id="IPR050715">
    <property type="entry name" value="LRR-SigEffector_domain"/>
</dbReference>
<dbReference type="HOGENOM" id="CLU_522270_0_0_1"/>
<dbReference type="InterPro" id="IPR032675">
    <property type="entry name" value="LRR_dom_sf"/>
</dbReference>
<proteinExistence type="predicted"/>
<feature type="compositionally biased region" description="Basic and acidic residues" evidence="1">
    <location>
        <begin position="1"/>
        <end position="15"/>
    </location>
</feature>
<feature type="compositionally biased region" description="Low complexity" evidence="1">
    <location>
        <begin position="16"/>
        <end position="32"/>
    </location>
</feature>
<feature type="region of interest" description="Disordered" evidence="1">
    <location>
        <begin position="1"/>
        <end position="42"/>
    </location>
</feature>
<sequence>MNSAKSDNEPIRRDSTASATSESVSVSSTPPTQQQRKSKPIIEAKPVSAPWLACEILKHSDVSLLAVADANANNVGGDNEANNVVGGANAANNNNAVARGAGGNGDICLFHYPMTFFPHVSINDMRRAFELILLNGDDVDEVENGAANEAENDDGLNENEDVVRDERDANLNDTLNSINDTISNSSDGASSNAEEETTTLESPHLQNATLSARNQITRIQLSSYQFECFPNEIVGRVYSNLAHVDIRQNASLTCIESIISQLPNLSSLNLSDCPNLKTLAPLASAFLSVHNNNALFSIEEADEDRINPRQPHRRLNLRHLWVRGCNLSNMTTAEWSDVFNALSESTGPLERMTLSRNHMRYLHGGVGKLKSLTYLFVEDNCGISSSAPYVSEGNERQRGFEVPEELGSLSNLRFVSLCGNDIARLPRTMSHLNLNCDIHLHRNPNLINPPSKYQQSVKSMRQYFHQERMALLRGTVLLLPHFRRARWRANERLYRPGGCGYVVCKERFEESVRRNSIPLLVE</sequence>
<dbReference type="Proteomes" id="UP000001449">
    <property type="component" value="Chromosome 22"/>
</dbReference>
<organism evidence="2 3">
    <name type="scientific">Thalassiosira pseudonana</name>
    <name type="common">Marine diatom</name>
    <name type="synonym">Cyclotella nana</name>
    <dbReference type="NCBI Taxonomy" id="35128"/>
    <lineage>
        <taxon>Eukaryota</taxon>
        <taxon>Sar</taxon>
        <taxon>Stramenopiles</taxon>
        <taxon>Ochrophyta</taxon>
        <taxon>Bacillariophyta</taxon>
        <taxon>Coscinodiscophyceae</taxon>
        <taxon>Thalassiosirophycidae</taxon>
        <taxon>Thalassiosirales</taxon>
        <taxon>Thalassiosiraceae</taxon>
        <taxon>Thalassiosira</taxon>
    </lineage>
</organism>
<evidence type="ECO:0000256" key="1">
    <source>
        <dbReference type="SAM" id="MobiDB-lite"/>
    </source>
</evidence>
<evidence type="ECO:0000313" key="3">
    <source>
        <dbReference type="Proteomes" id="UP000001449"/>
    </source>
</evidence>
<dbReference type="AlphaFoldDB" id="B8CG18"/>
<dbReference type="RefSeq" id="XP_002295108.1">
    <property type="nucleotide sequence ID" value="XM_002295072.1"/>
</dbReference>
<dbReference type="InParanoid" id="B8CG18"/>
<dbReference type="KEGG" id="tps:THAPSDRAFT_25801"/>
<accession>B8CG18</accession>
<dbReference type="SUPFAM" id="SSF52047">
    <property type="entry name" value="RNI-like"/>
    <property type="match status" value="1"/>
</dbReference>
<keyword evidence="3" id="KW-1185">Reference proteome</keyword>
<gene>
    <name evidence="2" type="ORF">THAPSDRAFT_25801</name>
</gene>
<dbReference type="EMBL" id="CM000653">
    <property type="protein sequence ID" value="EED87888.1"/>
    <property type="molecule type" value="Genomic_DNA"/>
</dbReference>
<protein>
    <submittedName>
        <fullName evidence="2">Uncharacterized protein</fullName>
    </submittedName>
</protein>
<dbReference type="PANTHER" id="PTHR45752:SF195">
    <property type="entry name" value="LEUCINE-RICH REPEAT (LRR) FAMILY PROTEIN-RELATED"/>
    <property type="match status" value="1"/>
</dbReference>
<name>B8CG18_THAPS</name>
<feature type="region of interest" description="Disordered" evidence="1">
    <location>
        <begin position="174"/>
        <end position="205"/>
    </location>
</feature>
<dbReference type="eggNOG" id="ENOG502T8AT">
    <property type="taxonomic scope" value="Eukaryota"/>
</dbReference>
<feature type="compositionally biased region" description="Low complexity" evidence="1">
    <location>
        <begin position="176"/>
        <end position="187"/>
    </location>
</feature>
<evidence type="ECO:0000313" key="2">
    <source>
        <dbReference type="EMBL" id="EED87888.1"/>
    </source>
</evidence>
<dbReference type="Gene3D" id="3.80.10.10">
    <property type="entry name" value="Ribonuclease Inhibitor"/>
    <property type="match status" value="2"/>
</dbReference>
<dbReference type="PaxDb" id="35128-Thaps25801"/>
<dbReference type="GeneID" id="7449450"/>
<reference evidence="2 3" key="2">
    <citation type="journal article" date="2008" name="Nature">
        <title>The Phaeodactylum genome reveals the evolutionary history of diatom genomes.</title>
        <authorList>
            <person name="Bowler C."/>
            <person name="Allen A.E."/>
            <person name="Badger J.H."/>
            <person name="Grimwood J."/>
            <person name="Jabbari K."/>
            <person name="Kuo A."/>
            <person name="Maheswari U."/>
            <person name="Martens C."/>
            <person name="Maumus F."/>
            <person name="Otillar R.P."/>
            <person name="Rayko E."/>
            <person name="Salamov A."/>
            <person name="Vandepoele K."/>
            <person name="Beszteri B."/>
            <person name="Gruber A."/>
            <person name="Heijde M."/>
            <person name="Katinka M."/>
            <person name="Mock T."/>
            <person name="Valentin K."/>
            <person name="Verret F."/>
            <person name="Berges J.A."/>
            <person name="Brownlee C."/>
            <person name="Cadoret J.P."/>
            <person name="Chiovitti A."/>
            <person name="Choi C.J."/>
            <person name="Coesel S."/>
            <person name="De Martino A."/>
            <person name="Detter J.C."/>
            <person name="Durkin C."/>
            <person name="Falciatore A."/>
            <person name="Fournet J."/>
            <person name="Haruta M."/>
            <person name="Huysman M.J."/>
            <person name="Jenkins B.D."/>
            <person name="Jiroutova K."/>
            <person name="Jorgensen R.E."/>
            <person name="Joubert Y."/>
            <person name="Kaplan A."/>
            <person name="Kroger N."/>
            <person name="Kroth P.G."/>
            <person name="La Roche J."/>
            <person name="Lindquist E."/>
            <person name="Lommer M."/>
            <person name="Martin-Jezequel V."/>
            <person name="Lopez P.J."/>
            <person name="Lucas S."/>
            <person name="Mangogna M."/>
            <person name="McGinnis K."/>
            <person name="Medlin L.K."/>
            <person name="Montsant A."/>
            <person name="Oudot-Le Secq M.P."/>
            <person name="Napoli C."/>
            <person name="Obornik M."/>
            <person name="Parker M.S."/>
            <person name="Petit J.L."/>
            <person name="Porcel B.M."/>
            <person name="Poulsen N."/>
            <person name="Robison M."/>
            <person name="Rychlewski L."/>
            <person name="Rynearson T.A."/>
            <person name="Schmutz J."/>
            <person name="Shapiro H."/>
            <person name="Siaut M."/>
            <person name="Stanley M."/>
            <person name="Sussman M.R."/>
            <person name="Taylor A.R."/>
            <person name="Vardi A."/>
            <person name="von Dassow P."/>
            <person name="Vyverman W."/>
            <person name="Willis A."/>
            <person name="Wyrwicz L.S."/>
            <person name="Rokhsar D.S."/>
            <person name="Weissenbach J."/>
            <person name="Armbrust E.V."/>
            <person name="Green B.R."/>
            <person name="Van de Peer Y."/>
            <person name="Grigoriev I.V."/>
        </authorList>
    </citation>
    <scope>NUCLEOTIDE SEQUENCE [LARGE SCALE GENOMIC DNA]</scope>
    <source>
        <strain evidence="2 3">CCMP1335</strain>
    </source>
</reference>
<reference evidence="2 3" key="1">
    <citation type="journal article" date="2004" name="Science">
        <title>The genome of the diatom Thalassiosira pseudonana: ecology, evolution, and metabolism.</title>
        <authorList>
            <person name="Armbrust E.V."/>
            <person name="Berges J.A."/>
            <person name="Bowler C."/>
            <person name="Green B.R."/>
            <person name="Martinez D."/>
            <person name="Putnam N.H."/>
            <person name="Zhou S."/>
            <person name="Allen A.E."/>
            <person name="Apt K.E."/>
            <person name="Bechner M."/>
            <person name="Brzezinski M.A."/>
            <person name="Chaal B.K."/>
            <person name="Chiovitti A."/>
            <person name="Davis A.K."/>
            <person name="Demarest M.S."/>
            <person name="Detter J.C."/>
            <person name="Glavina T."/>
            <person name="Goodstein D."/>
            <person name="Hadi M.Z."/>
            <person name="Hellsten U."/>
            <person name="Hildebrand M."/>
            <person name="Jenkins B.D."/>
            <person name="Jurka J."/>
            <person name="Kapitonov V.V."/>
            <person name="Kroger N."/>
            <person name="Lau W.W."/>
            <person name="Lane T.W."/>
            <person name="Larimer F.W."/>
            <person name="Lippmeier J.C."/>
            <person name="Lucas S."/>
            <person name="Medina M."/>
            <person name="Montsant A."/>
            <person name="Obornik M."/>
            <person name="Parker M.S."/>
            <person name="Palenik B."/>
            <person name="Pazour G.J."/>
            <person name="Richardson P.M."/>
            <person name="Rynearson T.A."/>
            <person name="Saito M.A."/>
            <person name="Schwartz D.C."/>
            <person name="Thamatrakoln K."/>
            <person name="Valentin K."/>
            <person name="Vardi A."/>
            <person name="Wilkerson F.P."/>
            <person name="Rokhsar D.S."/>
        </authorList>
    </citation>
    <scope>NUCLEOTIDE SEQUENCE [LARGE SCALE GENOMIC DNA]</scope>
    <source>
        <strain evidence="2 3">CCMP1335</strain>
    </source>
</reference>
<dbReference type="PANTHER" id="PTHR45752">
    <property type="entry name" value="LEUCINE-RICH REPEAT-CONTAINING"/>
    <property type="match status" value="1"/>
</dbReference>